<evidence type="ECO:0000313" key="4">
    <source>
        <dbReference type="EMBL" id="KAG9251015.1"/>
    </source>
</evidence>
<accession>A0A9P7ZG88</accession>
<dbReference type="InterPro" id="IPR011032">
    <property type="entry name" value="GroES-like_sf"/>
</dbReference>
<organism evidence="4 5">
    <name type="scientific">Emericellopsis atlantica</name>
    <dbReference type="NCBI Taxonomy" id="2614577"/>
    <lineage>
        <taxon>Eukaryota</taxon>
        <taxon>Fungi</taxon>
        <taxon>Dikarya</taxon>
        <taxon>Ascomycota</taxon>
        <taxon>Pezizomycotina</taxon>
        <taxon>Sordariomycetes</taxon>
        <taxon>Hypocreomycetidae</taxon>
        <taxon>Hypocreales</taxon>
        <taxon>Bionectriaceae</taxon>
        <taxon>Emericellopsis</taxon>
    </lineage>
</organism>
<dbReference type="InterPro" id="IPR013149">
    <property type="entry name" value="ADH-like_C"/>
</dbReference>
<dbReference type="PANTHER" id="PTHR45348:SF2">
    <property type="entry name" value="ZINC-TYPE ALCOHOL DEHYDROGENASE-LIKE PROTEIN C2E1P3.01"/>
    <property type="match status" value="1"/>
</dbReference>
<dbReference type="SUPFAM" id="SSF51735">
    <property type="entry name" value="NAD(P)-binding Rossmann-fold domains"/>
    <property type="match status" value="1"/>
</dbReference>
<dbReference type="OrthoDB" id="48317at2759"/>
<evidence type="ECO:0000256" key="1">
    <source>
        <dbReference type="ARBA" id="ARBA00008072"/>
    </source>
</evidence>
<dbReference type="Proteomes" id="UP000887229">
    <property type="component" value="Unassembled WGS sequence"/>
</dbReference>
<dbReference type="InterPro" id="IPR036291">
    <property type="entry name" value="NAD(P)-bd_dom_sf"/>
</dbReference>
<dbReference type="InterPro" id="IPR020843">
    <property type="entry name" value="ER"/>
</dbReference>
<name>A0A9P7ZG88_9HYPO</name>
<dbReference type="Gene3D" id="3.90.180.10">
    <property type="entry name" value="Medium-chain alcohol dehydrogenases, catalytic domain"/>
    <property type="match status" value="1"/>
</dbReference>
<proteinExistence type="inferred from homology"/>
<protein>
    <submittedName>
        <fullName evidence="4">Chaperonin 10-like protein</fullName>
    </submittedName>
</protein>
<evidence type="ECO:0000256" key="2">
    <source>
        <dbReference type="ARBA" id="ARBA00023002"/>
    </source>
</evidence>
<feature type="domain" description="Enoyl reductase (ER)" evidence="3">
    <location>
        <begin position="22"/>
        <end position="345"/>
    </location>
</feature>
<dbReference type="Gene3D" id="3.40.50.720">
    <property type="entry name" value="NAD(P)-binding Rossmann-like Domain"/>
    <property type="match status" value="1"/>
</dbReference>
<dbReference type="GO" id="GO:0016651">
    <property type="term" value="F:oxidoreductase activity, acting on NAD(P)H"/>
    <property type="evidence" value="ECO:0007669"/>
    <property type="project" value="InterPro"/>
</dbReference>
<dbReference type="RefSeq" id="XP_046114939.1">
    <property type="nucleotide sequence ID" value="XM_046265340.1"/>
</dbReference>
<dbReference type="AlphaFoldDB" id="A0A9P7ZG88"/>
<reference evidence="4" key="1">
    <citation type="journal article" date="2021" name="IMA Fungus">
        <title>Genomic characterization of three marine fungi, including Emericellopsis atlantica sp. nov. with signatures of a generalist lifestyle and marine biomass degradation.</title>
        <authorList>
            <person name="Hagestad O.C."/>
            <person name="Hou L."/>
            <person name="Andersen J.H."/>
            <person name="Hansen E.H."/>
            <person name="Altermark B."/>
            <person name="Li C."/>
            <person name="Kuhnert E."/>
            <person name="Cox R.J."/>
            <person name="Crous P.W."/>
            <person name="Spatafora J.W."/>
            <person name="Lail K."/>
            <person name="Amirebrahimi M."/>
            <person name="Lipzen A."/>
            <person name="Pangilinan J."/>
            <person name="Andreopoulos W."/>
            <person name="Hayes R.D."/>
            <person name="Ng V."/>
            <person name="Grigoriev I.V."/>
            <person name="Jackson S.A."/>
            <person name="Sutton T.D.S."/>
            <person name="Dobson A.D.W."/>
            <person name="Rama T."/>
        </authorList>
    </citation>
    <scope>NUCLEOTIDE SEQUENCE</scope>
    <source>
        <strain evidence="4">TS7</strain>
    </source>
</reference>
<dbReference type="Pfam" id="PF00107">
    <property type="entry name" value="ADH_zinc_N"/>
    <property type="match status" value="1"/>
</dbReference>
<evidence type="ECO:0000259" key="3">
    <source>
        <dbReference type="SMART" id="SM00829"/>
    </source>
</evidence>
<dbReference type="SUPFAM" id="SSF50129">
    <property type="entry name" value="GroES-like"/>
    <property type="match status" value="1"/>
</dbReference>
<comment type="similarity">
    <text evidence="1">Belongs to the zinc-containing alcohol dehydrogenase family.</text>
</comment>
<comment type="caution">
    <text evidence="4">The sequence shown here is derived from an EMBL/GenBank/DDBJ whole genome shotgun (WGS) entry which is preliminary data.</text>
</comment>
<dbReference type="InterPro" id="IPR013154">
    <property type="entry name" value="ADH-like_N"/>
</dbReference>
<dbReference type="SMART" id="SM00829">
    <property type="entry name" value="PKS_ER"/>
    <property type="match status" value="1"/>
</dbReference>
<dbReference type="PANTHER" id="PTHR45348">
    <property type="entry name" value="HYPOTHETICAL OXIDOREDUCTASE (EUROFUNG)"/>
    <property type="match status" value="1"/>
</dbReference>
<gene>
    <name evidence="4" type="ORF">F5Z01DRAFT_677266</name>
</gene>
<keyword evidence="2" id="KW-0560">Oxidoreductase</keyword>
<keyword evidence="5" id="KW-1185">Reference proteome</keyword>
<evidence type="ECO:0000313" key="5">
    <source>
        <dbReference type="Proteomes" id="UP000887229"/>
    </source>
</evidence>
<dbReference type="GeneID" id="70296243"/>
<sequence>MSEKPPAMAAQNTKFLIRALGGPLEAATAPLPRLTSPTQVLINIRAVGLNPADHKMITAGHRVASYPMTPGLDGSGVVQQVGDEVENVQVGDEVMGCFVTGDVGASFQAYAFVDSWRVGRKPVALSFEEAASLGVSYMTAVMGLSIGLTAPVPFLHHGPTGILRSGSVLVLGGSSALGAASIQLLKLSLPECRILTTVSPRHKPLVEGLGVDAVINRSSTTIAQDVKSATEGRGVDAILDAVGAGASQRDIFDAFNLNGPRRYAQVWTGDEEIGVPDGVNSITFRSRDVGTLQGGHSIMSALERLLEEGRYKLPLPVRVVGKGLEGIEAGIELIGKGVSGEKLVVTL</sequence>
<dbReference type="CDD" id="cd08249">
    <property type="entry name" value="enoyl_reductase_like"/>
    <property type="match status" value="1"/>
</dbReference>
<dbReference type="Pfam" id="PF08240">
    <property type="entry name" value="ADH_N"/>
    <property type="match status" value="1"/>
</dbReference>
<dbReference type="InterPro" id="IPR047122">
    <property type="entry name" value="Trans-enoyl_RdTase-like"/>
</dbReference>
<dbReference type="EMBL" id="MU251271">
    <property type="protein sequence ID" value="KAG9251015.1"/>
    <property type="molecule type" value="Genomic_DNA"/>
</dbReference>